<dbReference type="RefSeq" id="WP_347937936.1">
    <property type="nucleotide sequence ID" value="NZ_JBDXMI010000006.1"/>
</dbReference>
<comment type="caution">
    <text evidence="1">The sequence shown here is derived from an EMBL/GenBank/DDBJ whole genome shotgun (WGS) entry which is preliminary data.</text>
</comment>
<protein>
    <submittedName>
        <fullName evidence="1">Uncharacterized protein</fullName>
    </submittedName>
</protein>
<gene>
    <name evidence="1" type="ORF">ABI908_23470</name>
</gene>
<proteinExistence type="predicted"/>
<dbReference type="Proteomes" id="UP001462502">
    <property type="component" value="Unassembled WGS sequence"/>
</dbReference>
<name>A0ABV0J233_9NEIS</name>
<evidence type="ECO:0000313" key="1">
    <source>
        <dbReference type="EMBL" id="MEO9387057.1"/>
    </source>
</evidence>
<keyword evidence="2" id="KW-1185">Reference proteome</keyword>
<sequence length="109" mass="12223">MTKILNLDAFAKTDRKVSLFGREYDVAEQTVGAYVEAQAISQKLANASDDEQIEMHLRLLETRIVGIERATLERLTFPQISALTQFVNGIDDPVLPEETELEKKDQGVS</sequence>
<accession>A0ABV0J233</accession>
<organism evidence="1 2">
    <name type="scientific">Chromobacterium phragmitis</name>
    <dbReference type="NCBI Taxonomy" id="2202141"/>
    <lineage>
        <taxon>Bacteria</taxon>
        <taxon>Pseudomonadati</taxon>
        <taxon>Pseudomonadota</taxon>
        <taxon>Betaproteobacteria</taxon>
        <taxon>Neisseriales</taxon>
        <taxon>Chromobacteriaceae</taxon>
        <taxon>Chromobacterium</taxon>
    </lineage>
</organism>
<evidence type="ECO:0000313" key="2">
    <source>
        <dbReference type="Proteomes" id="UP001462502"/>
    </source>
</evidence>
<dbReference type="EMBL" id="JBDXMI010000006">
    <property type="protein sequence ID" value="MEO9387057.1"/>
    <property type="molecule type" value="Genomic_DNA"/>
</dbReference>
<reference evidence="1 2" key="1">
    <citation type="submission" date="2024-05" db="EMBL/GenBank/DDBJ databases">
        <authorList>
            <person name="De Oliveira J.P."/>
            <person name="Noriler S.A."/>
            <person name="De Oliveira A.G."/>
            <person name="Sipoli D.S."/>
        </authorList>
    </citation>
    <scope>NUCLEOTIDE SEQUENCE [LARGE SCALE GENOMIC DNA]</scope>
    <source>
        <strain evidence="1 2">LABIM192</strain>
    </source>
</reference>